<evidence type="ECO:0000313" key="2">
    <source>
        <dbReference type="EMBL" id="SFG56089.1"/>
    </source>
</evidence>
<protein>
    <submittedName>
        <fullName evidence="2">Uncharacterized protein</fullName>
    </submittedName>
</protein>
<keyword evidence="1" id="KW-1133">Transmembrane helix</keyword>
<evidence type="ECO:0000313" key="3">
    <source>
        <dbReference type="Proteomes" id="UP000199337"/>
    </source>
</evidence>
<feature type="transmembrane region" description="Helical" evidence="1">
    <location>
        <begin position="122"/>
        <end position="141"/>
    </location>
</feature>
<evidence type="ECO:0000256" key="1">
    <source>
        <dbReference type="SAM" id="Phobius"/>
    </source>
</evidence>
<dbReference type="RefSeq" id="WP_092471190.1">
    <property type="nucleotide sequence ID" value="NZ_FOOX01000006.1"/>
</dbReference>
<dbReference type="Proteomes" id="UP000199337">
    <property type="component" value="Unassembled WGS sequence"/>
</dbReference>
<proteinExistence type="predicted"/>
<dbReference type="AlphaFoldDB" id="A0A1I2SW29"/>
<keyword evidence="1" id="KW-0472">Membrane</keyword>
<feature type="transmembrane region" description="Helical" evidence="1">
    <location>
        <begin position="92"/>
        <end position="110"/>
    </location>
</feature>
<dbReference type="OrthoDB" id="1796762at2"/>
<dbReference type="EMBL" id="FOOX01000006">
    <property type="protein sequence ID" value="SFG56089.1"/>
    <property type="molecule type" value="Genomic_DNA"/>
</dbReference>
<dbReference type="STRING" id="341036.SAMN05660649_01995"/>
<keyword evidence="3" id="KW-1185">Reference proteome</keyword>
<reference evidence="3" key="1">
    <citation type="submission" date="2016-10" db="EMBL/GenBank/DDBJ databases">
        <authorList>
            <person name="Varghese N."/>
            <person name="Submissions S."/>
        </authorList>
    </citation>
    <scope>NUCLEOTIDE SEQUENCE [LARGE SCALE GENOMIC DNA]</scope>
    <source>
        <strain evidence="3">DSM 17038</strain>
    </source>
</reference>
<name>A0A1I2SW29_9FIRM</name>
<sequence length="150" mass="17176">MMNLEDRFIRGFIAGISAGIVMDILEYLSFILKITELSYWEWASVLIFGYRATALTEVFLALMLQIFFSGVVGILFAYFVPLVTSRYYLMKGAIFSIFIWFFANAVIYMFKVTPLAPVKADTVFSNIVTVAIYGLVLAQMLRWMDNKLKV</sequence>
<gene>
    <name evidence="2" type="ORF">SAMN05660649_01995</name>
</gene>
<feature type="transmembrane region" description="Helical" evidence="1">
    <location>
        <begin position="58"/>
        <end position="80"/>
    </location>
</feature>
<organism evidence="2 3">
    <name type="scientific">Desulfotruncus arcticus DSM 17038</name>
    <dbReference type="NCBI Taxonomy" id="1121424"/>
    <lineage>
        <taxon>Bacteria</taxon>
        <taxon>Bacillati</taxon>
        <taxon>Bacillota</taxon>
        <taxon>Clostridia</taxon>
        <taxon>Eubacteriales</taxon>
        <taxon>Desulfallaceae</taxon>
        <taxon>Desulfotruncus</taxon>
    </lineage>
</organism>
<accession>A0A1I2SW29</accession>
<feature type="transmembrane region" description="Helical" evidence="1">
    <location>
        <begin position="12"/>
        <end position="32"/>
    </location>
</feature>
<keyword evidence="1" id="KW-0812">Transmembrane</keyword>